<reference evidence="1 2" key="1">
    <citation type="submission" date="2017-05" db="EMBL/GenBank/DDBJ databases">
        <authorList>
            <person name="Varghese N."/>
            <person name="Submissions S."/>
        </authorList>
    </citation>
    <scope>NUCLEOTIDE SEQUENCE [LARGE SCALE GENOMIC DNA]</scope>
    <source>
        <strain evidence="1 2">DSM 16304</strain>
    </source>
</reference>
<dbReference type="AlphaFoldDB" id="A0A521B7K9"/>
<accession>A0A521B7K9</accession>
<dbReference type="Proteomes" id="UP000317315">
    <property type="component" value="Unassembled WGS sequence"/>
</dbReference>
<gene>
    <name evidence="1" type="ORF">SAMN06269117_10431</name>
</gene>
<organism evidence="1 2">
    <name type="scientific">Balnearium lithotrophicum</name>
    <dbReference type="NCBI Taxonomy" id="223788"/>
    <lineage>
        <taxon>Bacteria</taxon>
        <taxon>Pseudomonadati</taxon>
        <taxon>Aquificota</taxon>
        <taxon>Aquificia</taxon>
        <taxon>Desulfurobacteriales</taxon>
        <taxon>Desulfurobacteriaceae</taxon>
        <taxon>Balnearium</taxon>
    </lineage>
</organism>
<evidence type="ECO:0000313" key="2">
    <source>
        <dbReference type="Proteomes" id="UP000317315"/>
    </source>
</evidence>
<proteinExistence type="predicted"/>
<dbReference type="EMBL" id="FXTM01000004">
    <property type="protein sequence ID" value="SMO42680.1"/>
    <property type="molecule type" value="Genomic_DNA"/>
</dbReference>
<dbReference type="RefSeq" id="WP_185954210.1">
    <property type="nucleotide sequence ID" value="NZ_FXTM01000004.1"/>
</dbReference>
<name>A0A521B7K9_9BACT</name>
<evidence type="ECO:0000313" key="1">
    <source>
        <dbReference type="EMBL" id="SMO42680.1"/>
    </source>
</evidence>
<sequence length="487" mass="56144">MEIFSPKLVHVPFAITKWGGYSLDNAFLDEDKELWSYDPFKLFREVFNPSFPAPDITTENGNRILIAHIDGDAFFGVADFNPKKHLGEILKEEILTKFKIPHGVSVIEGEIAPWGLYPNESKKLMKIAKEIFALPNVEMASHTFSHPFDWRIVGKNSKGLPAAHNLPIKGYVFNVKREIFGSVNFINRYLSPDGKKRTMDLFWSGNCDPDRNAVELTYKAKVYNMNGGDTTINYSEPFLSCVAPSGVNFGNFYQVYAPISNEMYYTNDWHGPYWGFIRVIQTFKLTDKPRRLKPIDIYYHFYSCQKLSSLNALKKVYKYALSQEVIPLFPSQYSQIVLDARNTVIYGNRKEGFTVKNQGFCRTLRVPISWGYPDVLRSVGVIGYRKINNYYYIHLSGSGSYKLLFSNKKPKFRLISSNGRVKKWIEKKKGNFILLDLELQSYQKPTYANLESSCRIKLLKGRIEKRKKTLYRLLGEKGIELKVICSK</sequence>
<protein>
    <recommendedName>
        <fullName evidence="3">Polysaccharide deacetylase</fullName>
    </recommendedName>
</protein>
<dbReference type="PANTHER" id="PTHR35882">
    <property type="entry name" value="PELA"/>
    <property type="match status" value="1"/>
</dbReference>
<dbReference type="PANTHER" id="PTHR35882:SF2">
    <property type="entry name" value="PELA"/>
    <property type="match status" value="1"/>
</dbReference>
<dbReference type="CDD" id="cd10922">
    <property type="entry name" value="CE4_PelA_like_C"/>
    <property type="match status" value="1"/>
</dbReference>
<evidence type="ECO:0008006" key="3">
    <source>
        <dbReference type="Google" id="ProtNLM"/>
    </source>
</evidence>
<keyword evidence="2" id="KW-1185">Reference proteome</keyword>